<feature type="signal peptide" evidence="8">
    <location>
        <begin position="1"/>
        <end position="16"/>
    </location>
</feature>
<dbReference type="Pfam" id="PF02107">
    <property type="entry name" value="FlgH"/>
    <property type="match status" value="1"/>
</dbReference>
<comment type="similarity">
    <text evidence="2 7">Belongs to the FlgH family.</text>
</comment>
<protein>
    <recommendedName>
        <fullName evidence="7">Flagellar L-ring protein</fullName>
    </recommendedName>
    <alternativeName>
        <fullName evidence="7">Basal body L-ring protein</fullName>
    </alternativeName>
</protein>
<keyword evidence="6 7" id="KW-0998">Cell outer membrane</keyword>
<sequence>MTRKLLLIATAAAAFAAQGCASRLDDFGRGPAMSGPGAPRHPLPPASPERLALARATPPAPEEEGAAGSLWRDGPASLFGDRRARDLGDIVTVVIELDERAEMRNQTDRSRDAREGLSVPNFFGLETLAQRVLPGGASLDPSVDISSESEANGDGQIRRQEKLTLQVAATVVRVLPNGHLVIAGNQEVRVNSELRDLQVAGIIRPEDISRRNTITHEKIADARILYGGRGSITDVQDPRYGQQVLDALLPF</sequence>
<dbReference type="EMBL" id="FZQA01000001">
    <property type="protein sequence ID" value="SNT68345.1"/>
    <property type="molecule type" value="Genomic_DNA"/>
</dbReference>
<dbReference type="InterPro" id="IPR000527">
    <property type="entry name" value="Flag_Lring"/>
</dbReference>
<dbReference type="HAMAP" id="MF_00415">
    <property type="entry name" value="FlgH"/>
    <property type="match status" value="1"/>
</dbReference>
<dbReference type="OrthoDB" id="9789227at2"/>
<evidence type="ECO:0000256" key="5">
    <source>
        <dbReference type="ARBA" id="ARBA00023143"/>
    </source>
</evidence>
<dbReference type="PRINTS" id="PR01008">
    <property type="entry name" value="FLGLRINGFLGH"/>
</dbReference>
<evidence type="ECO:0000313" key="9">
    <source>
        <dbReference type="EMBL" id="SNT68345.1"/>
    </source>
</evidence>
<dbReference type="NCBIfam" id="NF001305">
    <property type="entry name" value="PRK00249.1-5"/>
    <property type="match status" value="1"/>
</dbReference>
<evidence type="ECO:0000256" key="3">
    <source>
        <dbReference type="ARBA" id="ARBA00022729"/>
    </source>
</evidence>
<dbReference type="Proteomes" id="UP000198346">
    <property type="component" value="Unassembled WGS sequence"/>
</dbReference>
<dbReference type="GO" id="GO:0009279">
    <property type="term" value="C:cell outer membrane"/>
    <property type="evidence" value="ECO:0007669"/>
    <property type="project" value="UniProtKB-SubCell"/>
</dbReference>
<comment type="function">
    <text evidence="1 7">Assembles around the rod to form the L-ring and probably protects the motor/basal body from shearing forces during rotation.</text>
</comment>
<keyword evidence="10" id="KW-1185">Reference proteome</keyword>
<name>A0A239PLA8_9PROT</name>
<evidence type="ECO:0000256" key="8">
    <source>
        <dbReference type="SAM" id="SignalP"/>
    </source>
</evidence>
<comment type="subunit">
    <text evidence="7">The basal body constitutes a major portion of the flagellar organelle and consists of four rings (L,P,S, and M) mounted on a central rod.</text>
</comment>
<evidence type="ECO:0000256" key="1">
    <source>
        <dbReference type="ARBA" id="ARBA00002591"/>
    </source>
</evidence>
<evidence type="ECO:0000256" key="4">
    <source>
        <dbReference type="ARBA" id="ARBA00023136"/>
    </source>
</evidence>
<evidence type="ECO:0000256" key="7">
    <source>
        <dbReference type="HAMAP-Rule" id="MF_00415"/>
    </source>
</evidence>
<dbReference type="GO" id="GO:0009427">
    <property type="term" value="C:bacterial-type flagellum basal body, distal rod, L ring"/>
    <property type="evidence" value="ECO:0007669"/>
    <property type="project" value="InterPro"/>
</dbReference>
<keyword evidence="7" id="KW-0449">Lipoprotein</keyword>
<organism evidence="9 10">
    <name type="scientific">Amphiplicatus metriothermophilus</name>
    <dbReference type="NCBI Taxonomy" id="1519374"/>
    <lineage>
        <taxon>Bacteria</taxon>
        <taxon>Pseudomonadati</taxon>
        <taxon>Pseudomonadota</taxon>
        <taxon>Alphaproteobacteria</taxon>
        <taxon>Parvularculales</taxon>
        <taxon>Parvularculaceae</taxon>
        <taxon>Amphiplicatus</taxon>
    </lineage>
</organism>
<keyword evidence="5 7" id="KW-0975">Bacterial flagellum</keyword>
<evidence type="ECO:0000256" key="6">
    <source>
        <dbReference type="ARBA" id="ARBA00023237"/>
    </source>
</evidence>
<gene>
    <name evidence="7" type="primary">flgH</name>
    <name evidence="9" type="ORF">SAMN06297382_0847</name>
</gene>
<dbReference type="GO" id="GO:0003774">
    <property type="term" value="F:cytoskeletal motor activity"/>
    <property type="evidence" value="ECO:0007669"/>
    <property type="project" value="InterPro"/>
</dbReference>
<keyword evidence="9" id="KW-0966">Cell projection</keyword>
<dbReference type="AlphaFoldDB" id="A0A239PLA8"/>
<accession>A0A239PLA8</accession>
<keyword evidence="9" id="KW-0969">Cilium</keyword>
<comment type="subcellular location">
    <subcellularLocation>
        <location evidence="7">Cell outer membrane</location>
        <topology evidence="7">Lipid-anchor</topology>
    </subcellularLocation>
    <subcellularLocation>
        <location evidence="7">Bacterial flagellum basal body</location>
    </subcellularLocation>
</comment>
<feature type="chain" id="PRO_5012489640" description="Flagellar L-ring protein" evidence="8">
    <location>
        <begin position="17"/>
        <end position="251"/>
    </location>
</feature>
<dbReference type="PANTHER" id="PTHR34933:SF1">
    <property type="entry name" value="FLAGELLAR L-RING PROTEIN"/>
    <property type="match status" value="1"/>
</dbReference>
<dbReference type="RefSeq" id="WP_089411294.1">
    <property type="nucleotide sequence ID" value="NZ_FZQA01000001.1"/>
</dbReference>
<dbReference type="PANTHER" id="PTHR34933">
    <property type="entry name" value="FLAGELLAR L-RING PROTEIN"/>
    <property type="match status" value="1"/>
</dbReference>
<evidence type="ECO:0000313" key="10">
    <source>
        <dbReference type="Proteomes" id="UP000198346"/>
    </source>
</evidence>
<dbReference type="GO" id="GO:0071973">
    <property type="term" value="P:bacterial-type flagellum-dependent cell motility"/>
    <property type="evidence" value="ECO:0007669"/>
    <property type="project" value="InterPro"/>
</dbReference>
<evidence type="ECO:0000256" key="2">
    <source>
        <dbReference type="ARBA" id="ARBA00006929"/>
    </source>
</evidence>
<keyword evidence="4 7" id="KW-0472">Membrane</keyword>
<keyword evidence="9" id="KW-0282">Flagellum</keyword>
<keyword evidence="3 7" id="KW-0732">Signal</keyword>
<dbReference type="PROSITE" id="PS51257">
    <property type="entry name" value="PROKAR_LIPOPROTEIN"/>
    <property type="match status" value="1"/>
</dbReference>
<reference evidence="9 10" key="1">
    <citation type="submission" date="2017-07" db="EMBL/GenBank/DDBJ databases">
        <authorList>
            <person name="Sun Z.S."/>
            <person name="Albrecht U."/>
            <person name="Echele G."/>
            <person name="Lee C.C."/>
        </authorList>
    </citation>
    <scope>NUCLEOTIDE SEQUENCE [LARGE SCALE GENOMIC DNA]</scope>
    <source>
        <strain evidence="9 10">CGMCC 1.12710</strain>
    </source>
</reference>
<proteinExistence type="inferred from homology"/>